<comment type="caution">
    <text evidence="1">The sequence shown here is derived from an EMBL/GenBank/DDBJ whole genome shotgun (WGS) entry which is preliminary data.</text>
</comment>
<dbReference type="EMBL" id="RSCJ01000002">
    <property type="protein sequence ID" value="RUR86110.1"/>
    <property type="molecule type" value="Genomic_DNA"/>
</dbReference>
<gene>
    <name evidence="1" type="ORF">PCC6912_09350</name>
</gene>
<organism evidence="1 2">
    <name type="scientific">Chlorogloeopsis fritschii PCC 6912</name>
    <dbReference type="NCBI Taxonomy" id="211165"/>
    <lineage>
        <taxon>Bacteria</taxon>
        <taxon>Bacillati</taxon>
        <taxon>Cyanobacteriota</taxon>
        <taxon>Cyanophyceae</taxon>
        <taxon>Nostocales</taxon>
        <taxon>Chlorogloeopsidaceae</taxon>
        <taxon>Chlorogloeopsis</taxon>
    </lineage>
</organism>
<dbReference type="RefSeq" id="WP_127011280.1">
    <property type="nucleotide sequence ID" value="NZ_RSCJ01000002.1"/>
</dbReference>
<keyword evidence="2" id="KW-1185">Reference proteome</keyword>
<dbReference type="STRING" id="211165.GCA_000317285_04574"/>
<name>A0A3S1A556_CHLFR</name>
<protein>
    <submittedName>
        <fullName evidence="1">Uncharacterized protein</fullName>
    </submittedName>
</protein>
<dbReference type="Proteomes" id="UP000268857">
    <property type="component" value="Unassembled WGS sequence"/>
</dbReference>
<dbReference type="AlphaFoldDB" id="A0A3S1A556"/>
<sequence length="77" mass="9234">MRSLSTFTCHKRDNGCGFGLLDAKQRRDQEAYYEFLMFAEVLQGQLLYYEKTLDKLEIPRPYFPSIRERLIQDDYDS</sequence>
<accession>A0A3S1A556</accession>
<proteinExistence type="predicted"/>
<reference evidence="1 2" key="1">
    <citation type="journal article" date="2019" name="Genome Biol. Evol.">
        <title>Day and night: Metabolic profiles and evolutionary relationships of six axenic non-marine cyanobacteria.</title>
        <authorList>
            <person name="Will S.E."/>
            <person name="Henke P."/>
            <person name="Boedeker C."/>
            <person name="Huang S."/>
            <person name="Brinkmann H."/>
            <person name="Rohde M."/>
            <person name="Jarek M."/>
            <person name="Friedl T."/>
            <person name="Seufert S."/>
            <person name="Schumacher M."/>
            <person name="Overmann J."/>
            <person name="Neumann-Schaal M."/>
            <person name="Petersen J."/>
        </authorList>
    </citation>
    <scope>NUCLEOTIDE SEQUENCE [LARGE SCALE GENOMIC DNA]</scope>
    <source>
        <strain evidence="1 2">PCC 6912</strain>
    </source>
</reference>
<evidence type="ECO:0000313" key="2">
    <source>
        <dbReference type="Proteomes" id="UP000268857"/>
    </source>
</evidence>
<evidence type="ECO:0000313" key="1">
    <source>
        <dbReference type="EMBL" id="RUR86110.1"/>
    </source>
</evidence>